<evidence type="ECO:0000256" key="1">
    <source>
        <dbReference type="ARBA" id="ARBA00010808"/>
    </source>
</evidence>
<keyword evidence="4" id="KW-0687">Ribonucleoprotein</keyword>
<dbReference type="InParanoid" id="L9L3R8"/>
<dbReference type="GO" id="GO:0003735">
    <property type="term" value="F:structural constituent of ribosome"/>
    <property type="evidence" value="ECO:0007669"/>
    <property type="project" value="InterPro"/>
</dbReference>
<organism evidence="8 9">
    <name type="scientific">Tupaia chinensis</name>
    <name type="common">Chinese tree shrew</name>
    <name type="synonym">Tupaia belangeri chinensis</name>
    <dbReference type="NCBI Taxonomy" id="246437"/>
    <lineage>
        <taxon>Eukaryota</taxon>
        <taxon>Metazoa</taxon>
        <taxon>Chordata</taxon>
        <taxon>Craniata</taxon>
        <taxon>Vertebrata</taxon>
        <taxon>Euteleostomi</taxon>
        <taxon>Mammalia</taxon>
        <taxon>Eutheria</taxon>
        <taxon>Euarchontoglires</taxon>
        <taxon>Scandentia</taxon>
        <taxon>Tupaiidae</taxon>
        <taxon>Tupaia</taxon>
    </lineage>
</organism>
<dbReference type="SMART" id="SM01380">
    <property type="entry name" value="Ribosomal_L31e"/>
    <property type="match status" value="1"/>
</dbReference>
<evidence type="ECO:0000313" key="9">
    <source>
        <dbReference type="Proteomes" id="UP000011518"/>
    </source>
</evidence>
<dbReference type="InterPro" id="IPR023621">
    <property type="entry name" value="Ribosomal_eL31_dom_sf"/>
</dbReference>
<evidence type="ECO:0000256" key="4">
    <source>
        <dbReference type="ARBA" id="ARBA00023274"/>
    </source>
</evidence>
<evidence type="ECO:0000256" key="5">
    <source>
        <dbReference type="ARBA" id="ARBA00034092"/>
    </source>
</evidence>
<dbReference type="EMBL" id="KB320516">
    <property type="protein sequence ID" value="ELW69835.1"/>
    <property type="molecule type" value="Genomic_DNA"/>
</dbReference>
<keyword evidence="9" id="KW-1185">Reference proteome</keyword>
<dbReference type="AlphaFoldDB" id="L9L3R8"/>
<name>L9L3R8_TUPCH</name>
<evidence type="ECO:0000313" key="8">
    <source>
        <dbReference type="EMBL" id="ELW69835.1"/>
    </source>
</evidence>
<comment type="similarity">
    <text evidence="1">Belongs to the eukaryotic ribosomal protein eL31 family.</text>
</comment>
<evidence type="ECO:0000256" key="6">
    <source>
        <dbReference type="ARBA" id="ARBA00035230"/>
    </source>
</evidence>
<dbReference type="SUPFAM" id="SSF54575">
    <property type="entry name" value="Ribosomal protein L31e"/>
    <property type="match status" value="1"/>
</dbReference>
<dbReference type="InterPro" id="IPR000054">
    <property type="entry name" value="Ribosomal_eL31"/>
</dbReference>
<keyword evidence="3 8" id="KW-0689">Ribosomal protein</keyword>
<sequence>MASMKKSIKKMKGFEELVAQEYTINIHNCIHGMGFKKCAPQAIRKIWKSAMKVMGTPEVNINIRLNKTVWAKGMRDIPYHIHVRLSGKCNKDEDSPNKLYTLVTYVPVTTFKNLQSMWVRTNC</sequence>
<reference evidence="9" key="1">
    <citation type="submission" date="2012-07" db="EMBL/GenBank/DDBJ databases">
        <title>Genome of the Chinese tree shrew, a rising model animal genetically related to primates.</title>
        <authorList>
            <person name="Zhang G."/>
            <person name="Fan Y."/>
            <person name="Yao Y."/>
            <person name="Huang Z."/>
        </authorList>
    </citation>
    <scope>NUCLEOTIDE SEQUENCE [LARGE SCALE GENOMIC DNA]</scope>
</reference>
<comment type="function">
    <text evidence="5">Component of the large ribosomal subunit. The ribosome is a large ribonucleoprotein complex responsible for the synthesis of proteins in the cell.</text>
</comment>
<proteinExistence type="inferred from homology"/>
<protein>
    <recommendedName>
        <fullName evidence="6">Large ribosomal subunit protein eL31</fullName>
    </recommendedName>
    <alternativeName>
        <fullName evidence="7">60S ribosomal protein L31</fullName>
    </alternativeName>
</protein>
<comment type="subunit">
    <text evidence="2">Component of the large ribosomal subunit.</text>
</comment>
<accession>L9L3R8</accession>
<dbReference type="STRING" id="246437.L9L3R8"/>
<dbReference type="PANTHER" id="PTHR10956:SF4">
    <property type="entry name" value="LARGE RIBOSOMAL SUBUNIT PROTEIN EL31"/>
    <property type="match status" value="1"/>
</dbReference>
<dbReference type="GO" id="GO:0022625">
    <property type="term" value="C:cytosolic large ribosomal subunit"/>
    <property type="evidence" value="ECO:0007669"/>
    <property type="project" value="TreeGrafter"/>
</dbReference>
<dbReference type="GO" id="GO:0002181">
    <property type="term" value="P:cytoplasmic translation"/>
    <property type="evidence" value="ECO:0007669"/>
    <property type="project" value="TreeGrafter"/>
</dbReference>
<evidence type="ECO:0000256" key="2">
    <source>
        <dbReference type="ARBA" id="ARBA00011133"/>
    </source>
</evidence>
<reference evidence="9" key="2">
    <citation type="journal article" date="2013" name="Nat. Commun.">
        <title>Genome of the Chinese tree shrew.</title>
        <authorList>
            <person name="Fan Y."/>
            <person name="Huang Z.Y."/>
            <person name="Cao C.C."/>
            <person name="Chen C.S."/>
            <person name="Chen Y.X."/>
            <person name="Fan D.D."/>
            <person name="He J."/>
            <person name="Hou H.L."/>
            <person name="Hu L."/>
            <person name="Hu X.T."/>
            <person name="Jiang X.T."/>
            <person name="Lai R."/>
            <person name="Lang Y.S."/>
            <person name="Liang B."/>
            <person name="Liao S.G."/>
            <person name="Mu D."/>
            <person name="Ma Y.Y."/>
            <person name="Niu Y.Y."/>
            <person name="Sun X.Q."/>
            <person name="Xia J.Q."/>
            <person name="Xiao J."/>
            <person name="Xiong Z.Q."/>
            <person name="Xu L."/>
            <person name="Yang L."/>
            <person name="Zhang Y."/>
            <person name="Zhao W."/>
            <person name="Zhao X.D."/>
            <person name="Zheng Y.T."/>
            <person name="Zhou J.M."/>
            <person name="Zhu Y.B."/>
            <person name="Zhang G.J."/>
            <person name="Wang J."/>
            <person name="Yao Y.G."/>
        </authorList>
    </citation>
    <scope>NUCLEOTIDE SEQUENCE [LARGE SCALE GENOMIC DNA]</scope>
</reference>
<dbReference type="Pfam" id="PF01198">
    <property type="entry name" value="Ribosomal_L31e"/>
    <property type="match status" value="1"/>
</dbReference>
<dbReference type="FunFam" id="3.10.440.10:FF:000001">
    <property type="entry name" value="60S ribosomal protein L31"/>
    <property type="match status" value="1"/>
</dbReference>
<evidence type="ECO:0000256" key="3">
    <source>
        <dbReference type="ARBA" id="ARBA00022980"/>
    </source>
</evidence>
<gene>
    <name evidence="8" type="ORF">TREES_T100000308</name>
</gene>
<dbReference type="Proteomes" id="UP000011518">
    <property type="component" value="Unassembled WGS sequence"/>
</dbReference>
<dbReference type="Gene3D" id="3.10.440.10">
    <property type="match status" value="1"/>
</dbReference>
<dbReference type="PANTHER" id="PTHR10956">
    <property type="entry name" value="60S RIBOSOMAL PROTEIN L31"/>
    <property type="match status" value="1"/>
</dbReference>
<evidence type="ECO:0000256" key="7">
    <source>
        <dbReference type="ARBA" id="ARBA00035337"/>
    </source>
</evidence>